<keyword evidence="13" id="KW-1185">Reference proteome</keyword>
<evidence type="ECO:0000256" key="3">
    <source>
        <dbReference type="ARBA" id="ARBA00022516"/>
    </source>
</evidence>
<evidence type="ECO:0000313" key="13">
    <source>
        <dbReference type="Proteomes" id="UP000007494"/>
    </source>
</evidence>
<evidence type="ECO:0000256" key="8">
    <source>
        <dbReference type="ARBA" id="ARBA00023098"/>
    </source>
</evidence>
<evidence type="ECO:0000256" key="6">
    <source>
        <dbReference type="ARBA" id="ARBA00022824"/>
    </source>
</evidence>
<evidence type="ECO:0000313" key="12">
    <source>
        <dbReference type="EMBL" id="CBZ50256.1"/>
    </source>
</evidence>
<dbReference type="Pfam" id="PF03982">
    <property type="entry name" value="DAGAT"/>
    <property type="match status" value="2"/>
</dbReference>
<accession>F0V931</accession>
<dbReference type="GO" id="GO:0004144">
    <property type="term" value="F:diacylglycerol O-acyltransferase activity"/>
    <property type="evidence" value="ECO:0007669"/>
    <property type="project" value="TreeGrafter"/>
</dbReference>
<evidence type="ECO:0000256" key="9">
    <source>
        <dbReference type="ARBA" id="ARBA00023136"/>
    </source>
</evidence>
<dbReference type="Proteomes" id="UP000007494">
    <property type="component" value="Chromosome III"/>
</dbReference>
<dbReference type="EMBL" id="FR823383">
    <property type="protein sequence ID" value="CBZ50256.1"/>
    <property type="molecule type" value="Genomic_DNA"/>
</dbReference>
<dbReference type="OrthoDB" id="10263961at2759"/>
<dbReference type="PANTHER" id="PTHR12317:SF63">
    <property type="entry name" value="DIACYLGLYCEROL O-ACYLTRANSFERASE 2"/>
    <property type="match status" value="1"/>
</dbReference>
<evidence type="ECO:0000256" key="10">
    <source>
        <dbReference type="ARBA" id="ARBA00023315"/>
    </source>
</evidence>
<dbReference type="GeneID" id="13446320"/>
<organism evidence="12 13">
    <name type="scientific">Neospora caninum (strain Liverpool)</name>
    <dbReference type="NCBI Taxonomy" id="572307"/>
    <lineage>
        <taxon>Eukaryota</taxon>
        <taxon>Sar</taxon>
        <taxon>Alveolata</taxon>
        <taxon>Apicomplexa</taxon>
        <taxon>Conoidasida</taxon>
        <taxon>Coccidia</taxon>
        <taxon>Eucoccidiorida</taxon>
        <taxon>Eimeriorina</taxon>
        <taxon>Sarcocystidae</taxon>
        <taxon>Neospora</taxon>
    </lineage>
</organism>
<protein>
    <recommendedName>
        <fullName evidence="11">Acyltransferase</fullName>
        <ecNumber evidence="11">2.3.1.-</ecNumber>
    </recommendedName>
</protein>
<keyword evidence="8" id="KW-0443">Lipid metabolism</keyword>
<dbReference type="eggNOG" id="KOG0831">
    <property type="taxonomic scope" value="Eukaryota"/>
</dbReference>
<evidence type="ECO:0000256" key="1">
    <source>
        <dbReference type="ARBA" id="ARBA00004477"/>
    </source>
</evidence>
<name>F0V931_NEOCL</name>
<keyword evidence="3" id="KW-0444">Lipid biosynthesis</keyword>
<keyword evidence="9" id="KW-0472">Membrane</keyword>
<keyword evidence="5" id="KW-0812">Transmembrane</keyword>
<dbReference type="PANTHER" id="PTHR12317">
    <property type="entry name" value="DIACYLGLYCEROL O-ACYLTRANSFERASE"/>
    <property type="match status" value="1"/>
</dbReference>
<evidence type="ECO:0000256" key="5">
    <source>
        <dbReference type="ARBA" id="ARBA00022692"/>
    </source>
</evidence>
<dbReference type="RefSeq" id="XP_003880290.1">
    <property type="nucleotide sequence ID" value="XM_003880241.1"/>
</dbReference>
<dbReference type="GO" id="GO:0019432">
    <property type="term" value="P:triglyceride biosynthetic process"/>
    <property type="evidence" value="ECO:0007669"/>
    <property type="project" value="TreeGrafter"/>
</dbReference>
<dbReference type="InterPro" id="IPR007130">
    <property type="entry name" value="DAGAT"/>
</dbReference>
<keyword evidence="6 11" id="KW-0256">Endoplasmic reticulum</keyword>
<dbReference type="InParanoid" id="F0V931"/>
<comment type="similarity">
    <text evidence="2 11">Belongs to the diacylglycerol acyltransferase family.</text>
</comment>
<sequence>MWSPEALLPTGEFGSLLGYITMAVASIVKHVPIYGHIIRLIGSQDASGAKLVTALTRDRQNIVLSPGGIAEMYTVNEKTTGADVVPVYCFGNSETFKLVKASAVLQPLARFLRVALLLFYGRFGLPIPFEVPLLYVIGRALRLPKVEDPTNEWDRQKMAMEISSISVARTSAGSAAVLNLFPHRNRRINHSSVESLGNCNYKQLALVFQLLTCHAIGGSPRLPKVYYGLSRAKLREALTNSGDSVVLVPGGIAEMYAINPSKECLHLNERKGLLKLALETGAEIVPIYCFGNTQTFKLAKGCRTLQPFARLFRIALLLFYGRFGLPVSFEVPLLYVIGKALRFPQIQQPSSQDIEAAQKQYLAAVQRIFNTYKGLYGWQYKSLEIV</sequence>
<keyword evidence="10" id="KW-0012">Acyltransferase</keyword>
<evidence type="ECO:0000256" key="2">
    <source>
        <dbReference type="ARBA" id="ARBA00005420"/>
    </source>
</evidence>
<evidence type="ECO:0000256" key="11">
    <source>
        <dbReference type="RuleBase" id="RU367023"/>
    </source>
</evidence>
<keyword evidence="4 11" id="KW-0808">Transferase</keyword>
<evidence type="ECO:0000256" key="7">
    <source>
        <dbReference type="ARBA" id="ARBA00022989"/>
    </source>
</evidence>
<evidence type="ECO:0000256" key="4">
    <source>
        <dbReference type="ARBA" id="ARBA00022679"/>
    </source>
</evidence>
<gene>
    <name evidence="12" type="ORF">NCLIV_007300</name>
</gene>
<comment type="subcellular location">
    <subcellularLocation>
        <location evidence="1 11">Endoplasmic reticulum membrane</location>
        <topology evidence="1 11">Multi-pass membrane protein</topology>
    </subcellularLocation>
</comment>
<dbReference type="AlphaFoldDB" id="F0V931"/>
<proteinExistence type="inferred from homology"/>
<dbReference type="GO" id="GO:0005789">
    <property type="term" value="C:endoplasmic reticulum membrane"/>
    <property type="evidence" value="ECO:0007669"/>
    <property type="project" value="UniProtKB-SubCell"/>
</dbReference>
<dbReference type="VEuPathDB" id="ToxoDB:NCLIV_007300"/>
<reference evidence="13" key="1">
    <citation type="journal article" date="2012" name="PLoS Pathog.">
        <title>Comparative genomics of the apicomplexan parasites Toxoplasma gondii and Neospora caninum: Coccidia differing in host range and transmission strategy.</title>
        <authorList>
            <person name="Reid A.J."/>
            <person name="Vermont S.J."/>
            <person name="Cotton J.A."/>
            <person name="Harris D."/>
            <person name="Hill-Cawthorne G.A."/>
            <person name="Konen-Waisman S."/>
            <person name="Latham S.M."/>
            <person name="Mourier T."/>
            <person name="Norton R."/>
            <person name="Quail M.A."/>
            <person name="Sanders M."/>
            <person name="Shanmugam D."/>
            <person name="Sohal A."/>
            <person name="Wasmuth J.D."/>
            <person name="Brunk B."/>
            <person name="Grigg M.E."/>
            <person name="Howard J.C."/>
            <person name="Parkinson J."/>
            <person name="Roos D.S."/>
            <person name="Trees A.J."/>
            <person name="Berriman M."/>
            <person name="Pain A."/>
            <person name="Wastling J.M."/>
        </authorList>
    </citation>
    <scope>NUCLEOTIDE SEQUENCE [LARGE SCALE GENOMIC DNA]</scope>
    <source>
        <strain evidence="13">Liverpool</strain>
    </source>
</reference>
<keyword evidence="7" id="KW-1133">Transmembrane helix</keyword>
<dbReference type="EC" id="2.3.1.-" evidence="11"/>